<dbReference type="PANTHER" id="PTHR42960:SF1">
    <property type="entry name" value="YCF46 PROTEIN"/>
    <property type="match status" value="1"/>
</dbReference>
<organism evidence="6 7">
    <name type="scientific">Desulfomonile tiedjei (strain ATCC 49306 / DSM 6799 / DCB-1)</name>
    <dbReference type="NCBI Taxonomy" id="706587"/>
    <lineage>
        <taxon>Bacteria</taxon>
        <taxon>Pseudomonadati</taxon>
        <taxon>Thermodesulfobacteriota</taxon>
        <taxon>Desulfomonilia</taxon>
        <taxon>Desulfomonilales</taxon>
        <taxon>Desulfomonilaceae</taxon>
        <taxon>Desulfomonile</taxon>
    </lineage>
</organism>
<dbReference type="KEGG" id="dti:Desti_1405"/>
<dbReference type="RefSeq" id="WP_014809267.1">
    <property type="nucleotide sequence ID" value="NC_018025.1"/>
</dbReference>
<dbReference type="OrthoDB" id="9809379at2"/>
<evidence type="ECO:0000259" key="5">
    <source>
        <dbReference type="SMART" id="SM00382"/>
    </source>
</evidence>
<protein>
    <recommendedName>
        <fullName evidence="4">Uncharacterized AAA domain-containing protein ycf46</fullName>
    </recommendedName>
</protein>
<evidence type="ECO:0000256" key="3">
    <source>
        <dbReference type="ARBA" id="ARBA00038088"/>
    </source>
</evidence>
<dbReference type="InterPro" id="IPR003593">
    <property type="entry name" value="AAA+_ATPase"/>
</dbReference>
<accession>I4C3H6</accession>
<evidence type="ECO:0000256" key="1">
    <source>
        <dbReference type="ARBA" id="ARBA00022741"/>
    </source>
</evidence>
<evidence type="ECO:0000256" key="2">
    <source>
        <dbReference type="ARBA" id="ARBA00022840"/>
    </source>
</evidence>
<name>I4C3H6_DESTA</name>
<dbReference type="EMBL" id="CP003360">
    <property type="protein sequence ID" value="AFM24117.1"/>
    <property type="molecule type" value="Genomic_DNA"/>
</dbReference>
<dbReference type="InterPro" id="IPR052381">
    <property type="entry name" value="AAA_domain_protein"/>
</dbReference>
<dbReference type="Gene3D" id="3.40.50.300">
    <property type="entry name" value="P-loop containing nucleotide triphosphate hydrolases"/>
    <property type="match status" value="1"/>
</dbReference>
<dbReference type="Proteomes" id="UP000006055">
    <property type="component" value="Chromosome"/>
</dbReference>
<evidence type="ECO:0000313" key="6">
    <source>
        <dbReference type="EMBL" id="AFM24117.1"/>
    </source>
</evidence>
<dbReference type="Gene3D" id="1.10.8.60">
    <property type="match status" value="1"/>
</dbReference>
<keyword evidence="2" id="KW-0067">ATP-binding</keyword>
<proteinExistence type="inferred from homology"/>
<dbReference type="HOGENOM" id="CLU_023673_0_0_7"/>
<dbReference type="Pfam" id="PF00004">
    <property type="entry name" value="AAA"/>
    <property type="match status" value="1"/>
</dbReference>
<keyword evidence="1" id="KW-0547">Nucleotide-binding</keyword>
<dbReference type="GO" id="GO:0016887">
    <property type="term" value="F:ATP hydrolysis activity"/>
    <property type="evidence" value="ECO:0007669"/>
    <property type="project" value="InterPro"/>
</dbReference>
<feature type="domain" description="AAA+ ATPase" evidence="5">
    <location>
        <begin position="262"/>
        <end position="397"/>
    </location>
</feature>
<gene>
    <name evidence="6" type="ordered locus">Desti_1405</name>
</gene>
<dbReference type="GO" id="GO:0005524">
    <property type="term" value="F:ATP binding"/>
    <property type="evidence" value="ECO:0007669"/>
    <property type="project" value="UniProtKB-KW"/>
</dbReference>
<dbReference type="PANTHER" id="PTHR42960">
    <property type="entry name" value="YCF46 PROTEIN"/>
    <property type="match status" value="1"/>
</dbReference>
<dbReference type="InterPro" id="IPR003959">
    <property type="entry name" value="ATPase_AAA_core"/>
</dbReference>
<keyword evidence="7" id="KW-1185">Reference proteome</keyword>
<dbReference type="InterPro" id="IPR027417">
    <property type="entry name" value="P-loop_NTPase"/>
</dbReference>
<sequence>MIVKTLQRFFQGKSALMYLISSEEDRVERLLRVAADQAGLNSARFLTWSCVTSSNGDRSSEIVPDPVACLSHFVALQENAVLIFKDLHLLIEENPQLIRQLKECSVELRNSRKKIFFVSPRLVLPDELIPFFKIEDVPLPRFDELLNILKTVIQGHPSSESLKKSLTRDLRDKMVRAASGFTATEASDAFETALLNQESITLKAVDAVLEEKEALVRKSGVLEYVSTRAGSWQIGGLVNLKKWLNERNRAFSPDAAKHGLTPPKGVLVMGISGCGKSLCIKAIASQWKLPLLRLDMGKLYDGLAGQPEEAMRNAIKTAEAVAPCVLWIDEIEAGIANQNQKQAGGKEARVLALFLTWMQEKTSPVFVGATANEVEVLPPELMRKGRFDELFYMGLPLKDERLQILSIHMKRRKVDPARFDMEYLAESTEGLNGAEIEQGVISAIFESTSKNVELTEHVLANSLRSIVPLSRTMRERIQKIEAWARDRAQKASLETL</sequence>
<dbReference type="CDD" id="cd19507">
    <property type="entry name" value="RecA-like_Ycf46-like"/>
    <property type="match status" value="1"/>
</dbReference>
<dbReference type="AlphaFoldDB" id="I4C3H6"/>
<evidence type="ECO:0000256" key="4">
    <source>
        <dbReference type="ARBA" id="ARBA00040480"/>
    </source>
</evidence>
<dbReference type="eggNOG" id="COG0464">
    <property type="taxonomic scope" value="Bacteria"/>
</dbReference>
<dbReference type="SMART" id="SM00382">
    <property type="entry name" value="AAA"/>
    <property type="match status" value="1"/>
</dbReference>
<evidence type="ECO:0000313" key="7">
    <source>
        <dbReference type="Proteomes" id="UP000006055"/>
    </source>
</evidence>
<comment type="similarity">
    <text evidence="3">Belongs to the AAA ATPase family. Highly divergent.</text>
</comment>
<reference evidence="7" key="1">
    <citation type="submission" date="2012-06" db="EMBL/GenBank/DDBJ databases">
        <title>Complete sequence of chromosome of Desulfomonile tiedjei DSM 6799.</title>
        <authorList>
            <person name="Lucas S."/>
            <person name="Copeland A."/>
            <person name="Lapidus A."/>
            <person name="Glavina del Rio T."/>
            <person name="Dalin E."/>
            <person name="Tice H."/>
            <person name="Bruce D."/>
            <person name="Goodwin L."/>
            <person name="Pitluck S."/>
            <person name="Peters L."/>
            <person name="Ovchinnikova G."/>
            <person name="Zeytun A."/>
            <person name="Lu M."/>
            <person name="Kyrpides N."/>
            <person name="Mavromatis K."/>
            <person name="Ivanova N."/>
            <person name="Brettin T."/>
            <person name="Detter J.C."/>
            <person name="Han C."/>
            <person name="Larimer F."/>
            <person name="Land M."/>
            <person name="Hauser L."/>
            <person name="Markowitz V."/>
            <person name="Cheng J.-F."/>
            <person name="Hugenholtz P."/>
            <person name="Woyke T."/>
            <person name="Wu D."/>
            <person name="Spring S."/>
            <person name="Schroeder M."/>
            <person name="Brambilla E."/>
            <person name="Klenk H.-P."/>
            <person name="Eisen J.A."/>
        </authorList>
    </citation>
    <scope>NUCLEOTIDE SEQUENCE [LARGE SCALE GENOMIC DNA]</scope>
    <source>
        <strain evidence="7">ATCC 49306 / DSM 6799 / DCB-1</strain>
    </source>
</reference>
<dbReference type="STRING" id="706587.Desti_1405"/>
<dbReference type="SUPFAM" id="SSF52540">
    <property type="entry name" value="P-loop containing nucleoside triphosphate hydrolases"/>
    <property type="match status" value="2"/>
</dbReference>
<dbReference type="PATRIC" id="fig|706587.4.peg.1611"/>